<dbReference type="PANTHER" id="PTHR12866">
    <property type="entry name" value="UBIQUITIN-LIKE-CONJUGATING ENZYME ATG3"/>
    <property type="match status" value="1"/>
</dbReference>
<comment type="similarity">
    <text evidence="2">Belongs to the ATG3 family.</text>
</comment>
<keyword evidence="5" id="KW-0963">Cytoplasm</keyword>
<evidence type="ECO:0000313" key="12">
    <source>
        <dbReference type="EMBL" id="KAJ2778565.1"/>
    </source>
</evidence>
<keyword evidence="6" id="KW-0833">Ubl conjugation pathway</keyword>
<dbReference type="Pfam" id="PF03987">
    <property type="entry name" value="Autophagy_act_C"/>
    <property type="match status" value="1"/>
</dbReference>
<evidence type="ECO:0000256" key="4">
    <source>
        <dbReference type="ARBA" id="ARBA00022448"/>
    </source>
</evidence>
<dbReference type="GO" id="GO:0000422">
    <property type="term" value="P:autophagy of mitochondrion"/>
    <property type="evidence" value="ECO:0007669"/>
    <property type="project" value="TreeGrafter"/>
</dbReference>
<evidence type="ECO:0000256" key="7">
    <source>
        <dbReference type="ARBA" id="ARBA00022927"/>
    </source>
</evidence>
<dbReference type="GO" id="GO:0000045">
    <property type="term" value="P:autophagosome assembly"/>
    <property type="evidence" value="ECO:0007669"/>
    <property type="project" value="TreeGrafter"/>
</dbReference>
<dbReference type="PANTHER" id="PTHR12866:SF2">
    <property type="entry name" value="UBIQUITIN-LIKE-CONJUGATING ENZYME ATG3"/>
    <property type="match status" value="1"/>
</dbReference>
<evidence type="ECO:0000256" key="10">
    <source>
        <dbReference type="ARBA" id="ARBA00033139"/>
    </source>
</evidence>
<accession>A0A9W8LFN7</accession>
<evidence type="ECO:0000256" key="9">
    <source>
        <dbReference type="ARBA" id="ARBA00032144"/>
    </source>
</evidence>
<dbReference type="GO" id="GO:0019776">
    <property type="term" value="F:Atg8-family ligase activity"/>
    <property type="evidence" value="ECO:0007669"/>
    <property type="project" value="TreeGrafter"/>
</dbReference>
<evidence type="ECO:0000256" key="5">
    <source>
        <dbReference type="ARBA" id="ARBA00022490"/>
    </source>
</evidence>
<dbReference type="OrthoDB" id="1584384at2759"/>
<feature type="compositionally biased region" description="Acidic residues" evidence="11">
    <location>
        <begin position="162"/>
        <end position="178"/>
    </location>
</feature>
<keyword evidence="4" id="KW-0813">Transport</keyword>
<dbReference type="Gene3D" id="3.30.1460.50">
    <property type="match status" value="1"/>
</dbReference>
<dbReference type="GO" id="GO:0044804">
    <property type="term" value="P:nucleophagy"/>
    <property type="evidence" value="ECO:0007669"/>
    <property type="project" value="TreeGrafter"/>
</dbReference>
<keyword evidence="7" id="KW-0653">Protein transport</keyword>
<dbReference type="InterPro" id="IPR007135">
    <property type="entry name" value="Atg3/Atg10"/>
</dbReference>
<evidence type="ECO:0000256" key="6">
    <source>
        <dbReference type="ARBA" id="ARBA00022786"/>
    </source>
</evidence>
<evidence type="ECO:0000256" key="8">
    <source>
        <dbReference type="ARBA" id="ARBA00023006"/>
    </source>
</evidence>
<protein>
    <recommendedName>
        <fullName evidence="3">Autophagy-related protein 3</fullName>
    </recommendedName>
    <alternativeName>
        <fullName evidence="9 10">Autophagy-related E2-like conjugation enzyme ATG3</fullName>
    </alternativeName>
</protein>
<evidence type="ECO:0000313" key="13">
    <source>
        <dbReference type="Proteomes" id="UP001140217"/>
    </source>
</evidence>
<proteinExistence type="inferred from homology"/>
<comment type="caution">
    <text evidence="12">The sequence shown here is derived from an EMBL/GenBank/DDBJ whole genome shotgun (WGS) entry which is preliminary data.</text>
</comment>
<name>A0A9W8LFN7_9FUNG</name>
<evidence type="ECO:0000256" key="2">
    <source>
        <dbReference type="ARBA" id="ARBA00007683"/>
    </source>
</evidence>
<comment type="subcellular location">
    <subcellularLocation>
        <location evidence="1">Cytoplasm</location>
    </subcellularLocation>
</comment>
<dbReference type="GO" id="GO:0061723">
    <property type="term" value="P:glycophagy"/>
    <property type="evidence" value="ECO:0007669"/>
    <property type="project" value="TreeGrafter"/>
</dbReference>
<sequence>MSLQSLIHRVAEHINPVLKNSKFKETGVLTPEEFVAAGEYLVFKCPTWSWESGRPNKRREYLPADKQFLITRNVPCLRRADQMVLGLDDEVENVGDDGWVSAYAGHKGMSAQGEDEIEEIGGPDEGGLQVPTAKEIERLTKGIEGVEVGTSEQDLDTPLGQAEEEEEAEEIPSDIDEIPDIDEELEGFGAVEDSDPAAAAAAAAPAAAAAAPAATGPAAAGGGDEDKILRTRTYDISITYDKYYQTPRVWLFGYDEQGKPLTPRKLYEDISEDHAKKTVTTETHPHLAVQQASIHPCKHAHVMKRIIERAVEGGRREIRVDQYLVIFLKFMSSVLPTIEYDYTMSTDI</sequence>
<keyword evidence="13" id="KW-1185">Reference proteome</keyword>
<organism evidence="12 13">
    <name type="scientific">Coemansia javaensis</name>
    <dbReference type="NCBI Taxonomy" id="2761396"/>
    <lineage>
        <taxon>Eukaryota</taxon>
        <taxon>Fungi</taxon>
        <taxon>Fungi incertae sedis</taxon>
        <taxon>Zoopagomycota</taxon>
        <taxon>Kickxellomycotina</taxon>
        <taxon>Kickxellomycetes</taxon>
        <taxon>Kickxellales</taxon>
        <taxon>Kickxellaceae</taxon>
        <taxon>Coemansia</taxon>
    </lineage>
</organism>
<dbReference type="GO" id="GO:0015031">
    <property type="term" value="P:protein transport"/>
    <property type="evidence" value="ECO:0007669"/>
    <property type="project" value="UniProtKB-KW"/>
</dbReference>
<gene>
    <name evidence="12" type="primary">ATG3</name>
    <name evidence="12" type="ORF">H4R18_004529</name>
</gene>
<evidence type="ECO:0000256" key="11">
    <source>
        <dbReference type="SAM" id="MobiDB-lite"/>
    </source>
</evidence>
<dbReference type="GO" id="GO:0000407">
    <property type="term" value="C:phagophore assembly site"/>
    <property type="evidence" value="ECO:0007669"/>
    <property type="project" value="TreeGrafter"/>
</dbReference>
<reference evidence="12" key="1">
    <citation type="submission" date="2022-07" db="EMBL/GenBank/DDBJ databases">
        <title>Phylogenomic reconstructions and comparative analyses of Kickxellomycotina fungi.</title>
        <authorList>
            <person name="Reynolds N.K."/>
            <person name="Stajich J.E."/>
            <person name="Barry K."/>
            <person name="Grigoriev I.V."/>
            <person name="Crous P."/>
            <person name="Smith M.E."/>
        </authorList>
    </citation>
    <scope>NUCLEOTIDE SEQUENCE</scope>
    <source>
        <strain evidence="12">NBRC 105414</strain>
    </source>
</reference>
<dbReference type="EMBL" id="JANBUL010000222">
    <property type="protein sequence ID" value="KAJ2778565.1"/>
    <property type="molecule type" value="Genomic_DNA"/>
</dbReference>
<dbReference type="GO" id="GO:0005829">
    <property type="term" value="C:cytosol"/>
    <property type="evidence" value="ECO:0007669"/>
    <property type="project" value="TreeGrafter"/>
</dbReference>
<feature type="region of interest" description="Disordered" evidence="11">
    <location>
        <begin position="142"/>
        <end position="178"/>
    </location>
</feature>
<dbReference type="FunFam" id="3.30.1460.50:FF:000007">
    <property type="entry name" value="Autophagy-related protein 3"/>
    <property type="match status" value="1"/>
</dbReference>
<dbReference type="Proteomes" id="UP001140217">
    <property type="component" value="Unassembled WGS sequence"/>
</dbReference>
<evidence type="ECO:0000256" key="1">
    <source>
        <dbReference type="ARBA" id="ARBA00004496"/>
    </source>
</evidence>
<dbReference type="AlphaFoldDB" id="A0A9W8LFN7"/>
<evidence type="ECO:0000256" key="3">
    <source>
        <dbReference type="ARBA" id="ARBA00018067"/>
    </source>
</evidence>
<keyword evidence="8" id="KW-0072">Autophagy</keyword>